<dbReference type="EMBL" id="CP016809">
    <property type="protein sequence ID" value="ANY72288.1"/>
    <property type="molecule type" value="Genomic_DNA"/>
</dbReference>
<proteinExistence type="predicted"/>
<protein>
    <submittedName>
        <fullName evidence="2">Uncharacterized protein</fullName>
    </submittedName>
</protein>
<keyword evidence="1" id="KW-0472">Membrane</keyword>
<gene>
    <name evidence="2" type="ORF">BBD41_06610</name>
</gene>
<dbReference type="AlphaFoldDB" id="A0A1B2DX32"/>
<dbReference type="GeneID" id="48307906"/>
<organism evidence="2">
    <name type="scientific">Paenibacillus ihbetae</name>
    <dbReference type="NCBI Taxonomy" id="1870820"/>
    <lineage>
        <taxon>Bacteria</taxon>
        <taxon>Bacillati</taxon>
        <taxon>Bacillota</taxon>
        <taxon>Bacilli</taxon>
        <taxon>Bacillales</taxon>
        <taxon>Paenibacillaceae</taxon>
        <taxon>Paenibacillus</taxon>
    </lineage>
</organism>
<keyword evidence="1" id="KW-0812">Transmembrane</keyword>
<dbReference type="RefSeq" id="WP_099477076.1">
    <property type="nucleotide sequence ID" value="NZ_CP016809.1"/>
</dbReference>
<feature type="transmembrane region" description="Helical" evidence="1">
    <location>
        <begin position="7"/>
        <end position="26"/>
    </location>
</feature>
<dbReference type="KEGG" id="pib:BBD41_06610"/>
<evidence type="ECO:0000313" key="2">
    <source>
        <dbReference type="EMBL" id="ANY72288.1"/>
    </source>
</evidence>
<accession>A0A1B2DX32</accession>
<reference evidence="2" key="1">
    <citation type="submission" date="2016-08" db="EMBL/GenBank/DDBJ databases">
        <title>Complete Genome Seqeunce of Paenibacillus sp. nov. IHBB 9852 from high altitute lake of Indian trans-Himalayas.</title>
        <authorList>
            <person name="Kiran S."/>
            <person name="Swarnkar M.K."/>
            <person name="Rana A."/>
            <person name="Tewari R."/>
            <person name="Gulati A."/>
        </authorList>
    </citation>
    <scope>NUCLEOTIDE SEQUENCE [LARGE SCALE GENOMIC DNA]</scope>
    <source>
        <strain evidence="2">IHBB 9852</strain>
    </source>
</reference>
<sequence length="122" mass="14368">MERFLKLVKTIWMLILVLITAFALYIPVQEYYTDETVDERYVYKHSMNPKAAVLKHSQILSKLKVAGSSKSVFFMLSAVLMQRIPKIRLPYRPIIPRRLRLMVLFPIKYTSVYVSRPSRFAV</sequence>
<keyword evidence="1" id="KW-1133">Transmembrane helix</keyword>
<evidence type="ECO:0000256" key="1">
    <source>
        <dbReference type="SAM" id="Phobius"/>
    </source>
</evidence>
<name>A0A1B2DX32_9BACL</name>